<dbReference type="NCBIfam" id="NF001898">
    <property type="entry name" value="PRK00654.1-1"/>
    <property type="match status" value="1"/>
</dbReference>
<dbReference type="Proteomes" id="UP001652394">
    <property type="component" value="Unassembled WGS sequence"/>
</dbReference>
<evidence type="ECO:0000259" key="9">
    <source>
        <dbReference type="Pfam" id="PF08323"/>
    </source>
</evidence>
<evidence type="ECO:0000256" key="6">
    <source>
        <dbReference type="ARBA" id="ARBA00023056"/>
    </source>
</evidence>
<proteinExistence type="inferred from homology"/>
<dbReference type="NCBIfam" id="TIGR02095">
    <property type="entry name" value="glgA"/>
    <property type="match status" value="1"/>
</dbReference>
<reference evidence="10 11" key="1">
    <citation type="journal article" date="2021" name="ISME Commun">
        <title>Automated analysis of genomic sequences facilitates high-throughput and comprehensive description of bacteria.</title>
        <authorList>
            <person name="Hitch T.C.A."/>
        </authorList>
    </citation>
    <scope>NUCLEOTIDE SEQUENCE [LARGE SCALE GENOMIC DNA]</scope>
    <source>
        <strain evidence="10 11">H2_18</strain>
    </source>
</reference>
<dbReference type="Gene3D" id="3.40.50.2000">
    <property type="entry name" value="Glycogen Phosphorylase B"/>
    <property type="match status" value="2"/>
</dbReference>
<dbReference type="Pfam" id="PF00534">
    <property type="entry name" value="Glycos_transf_1"/>
    <property type="match status" value="1"/>
</dbReference>
<dbReference type="InterPro" id="IPR001296">
    <property type="entry name" value="Glyco_trans_1"/>
</dbReference>
<gene>
    <name evidence="7 10" type="primary">glgA</name>
    <name evidence="10" type="ORF">OCV51_10870</name>
</gene>
<comment type="function">
    <text evidence="2 7">Synthesizes alpha-1,4-glucan chains using ADP-glucose.</text>
</comment>
<keyword evidence="5 7" id="KW-0808">Transferase</keyword>
<keyword evidence="4 7" id="KW-0328">Glycosyltransferase</keyword>
<dbReference type="EC" id="2.4.1.21" evidence="7"/>
<evidence type="ECO:0000256" key="5">
    <source>
        <dbReference type="ARBA" id="ARBA00022679"/>
    </source>
</evidence>
<dbReference type="PANTHER" id="PTHR45825:SF11">
    <property type="entry name" value="ALPHA AMYLASE DOMAIN-CONTAINING PROTEIN"/>
    <property type="match status" value="1"/>
</dbReference>
<evidence type="ECO:0000256" key="1">
    <source>
        <dbReference type="ARBA" id="ARBA00001478"/>
    </source>
</evidence>
<dbReference type="SUPFAM" id="SSF53756">
    <property type="entry name" value="UDP-Glycosyltransferase/glycogen phosphorylase"/>
    <property type="match status" value="1"/>
</dbReference>
<evidence type="ECO:0000313" key="11">
    <source>
        <dbReference type="Proteomes" id="UP001652394"/>
    </source>
</evidence>
<dbReference type="InterPro" id="IPR011835">
    <property type="entry name" value="GS/SS"/>
</dbReference>
<dbReference type="RefSeq" id="WP_059069717.1">
    <property type="nucleotide sequence ID" value="NZ_JAOQJX010000017.1"/>
</dbReference>
<keyword evidence="11" id="KW-1185">Reference proteome</keyword>
<sequence>MKNILFASSECVPFIKTGGLADVVGSLPKYFNKKKYDTRVVLPKYACMKQEWKDKLEYVDHFYMDIAGQNQYVGILRYVHNKITFYFIDNEYYFSGFAPYDGDPKWNIEKFAFFSKAVLSILPVIGFRPDLIHCNDWQTGLIPVYLDNFRYMGEYYRGIKTVITIHNLKFQGVWDTKSVREITGLPEYYFVPDKMEAYKDANLLKGGIVYADKVTTVSRTYAEEIKTSFFGEGLEGLMSARSNDLCGIINGLDYEEYAPFSDNKIVKKFTVDTFRKNKTVNKLALQEELGLNKDSHVMMIGIVSRLTDQKGFDLIDYVMDELCQDAVQIVALGTGEVKYENMFRHFAWKYSGKVSANIYYSDELSHKIYASCDAFLMPSLFEPCGLSQLMSLRYGTLPIVRETGGLKDTVEPYNEYEKTGTGFSFANYNAHEMLNTIRYAEHIFYDKKREWNKIAERAMQKNFSWKNSARQYEELYKSLLGE</sequence>
<feature type="domain" description="Glycosyl transferase family 1" evidence="8">
    <location>
        <begin position="298"/>
        <end position="453"/>
    </location>
</feature>
<organism evidence="10 11">
    <name type="scientific">Faecalicatena acetigenes</name>
    <dbReference type="NCBI Taxonomy" id="2981790"/>
    <lineage>
        <taxon>Bacteria</taxon>
        <taxon>Bacillati</taxon>
        <taxon>Bacillota</taxon>
        <taxon>Clostridia</taxon>
        <taxon>Lachnospirales</taxon>
        <taxon>Lachnospiraceae</taxon>
        <taxon>Faecalicatena</taxon>
    </lineage>
</organism>
<feature type="binding site" evidence="7">
    <location>
        <position position="16"/>
    </location>
    <ligand>
        <name>ADP-alpha-D-glucose</name>
        <dbReference type="ChEBI" id="CHEBI:57498"/>
    </ligand>
</feature>
<protein>
    <recommendedName>
        <fullName evidence="7">Glycogen synthase</fullName>
        <ecNumber evidence="7">2.4.1.21</ecNumber>
    </recommendedName>
    <alternativeName>
        <fullName evidence="7">Starch [bacterial glycogen] synthase</fullName>
    </alternativeName>
</protein>
<evidence type="ECO:0000256" key="4">
    <source>
        <dbReference type="ARBA" id="ARBA00022676"/>
    </source>
</evidence>
<evidence type="ECO:0000259" key="8">
    <source>
        <dbReference type="Pfam" id="PF00534"/>
    </source>
</evidence>
<dbReference type="PANTHER" id="PTHR45825">
    <property type="entry name" value="GRANULE-BOUND STARCH SYNTHASE 1, CHLOROPLASTIC/AMYLOPLASTIC"/>
    <property type="match status" value="1"/>
</dbReference>
<accession>A0ABT2TD25</accession>
<dbReference type="InterPro" id="IPR013534">
    <property type="entry name" value="Starch_synth_cat_dom"/>
</dbReference>
<dbReference type="HAMAP" id="MF_00484">
    <property type="entry name" value="Glycogen_synth"/>
    <property type="match status" value="1"/>
</dbReference>
<comment type="catalytic activity">
    <reaction evidence="1 7">
        <text>[(1-&gt;4)-alpha-D-glucosyl](n) + ADP-alpha-D-glucose = [(1-&gt;4)-alpha-D-glucosyl](n+1) + ADP + H(+)</text>
        <dbReference type="Rhea" id="RHEA:18189"/>
        <dbReference type="Rhea" id="RHEA-COMP:9584"/>
        <dbReference type="Rhea" id="RHEA-COMP:9587"/>
        <dbReference type="ChEBI" id="CHEBI:15378"/>
        <dbReference type="ChEBI" id="CHEBI:15444"/>
        <dbReference type="ChEBI" id="CHEBI:57498"/>
        <dbReference type="ChEBI" id="CHEBI:456216"/>
        <dbReference type="EC" id="2.4.1.21"/>
    </reaction>
</comment>
<feature type="domain" description="Starch synthase catalytic" evidence="9">
    <location>
        <begin position="3"/>
        <end position="239"/>
    </location>
</feature>
<dbReference type="CDD" id="cd03791">
    <property type="entry name" value="GT5_Glycogen_synthase_DULL1-like"/>
    <property type="match status" value="1"/>
</dbReference>
<dbReference type="GO" id="GO:0009011">
    <property type="term" value="F:alpha-1,4-glucan glucosyltransferase (ADP-glucose donor) activity"/>
    <property type="evidence" value="ECO:0007669"/>
    <property type="project" value="UniProtKB-EC"/>
</dbReference>
<comment type="caution">
    <text evidence="10">The sequence shown here is derived from an EMBL/GenBank/DDBJ whole genome shotgun (WGS) entry which is preliminary data.</text>
</comment>
<name>A0ABT2TD25_9FIRM</name>
<keyword evidence="6 7" id="KW-0320">Glycogen biosynthesis</keyword>
<evidence type="ECO:0000256" key="7">
    <source>
        <dbReference type="HAMAP-Rule" id="MF_00484"/>
    </source>
</evidence>
<comment type="similarity">
    <text evidence="3 7">Belongs to the glycosyltransferase 1 family. Bacterial/plant glycogen synthase subfamily.</text>
</comment>
<evidence type="ECO:0000256" key="2">
    <source>
        <dbReference type="ARBA" id="ARBA00002764"/>
    </source>
</evidence>
<comment type="pathway">
    <text evidence="7">Glycan biosynthesis; glycogen biosynthesis.</text>
</comment>
<dbReference type="EMBL" id="JAOQJX010000017">
    <property type="protein sequence ID" value="MCU6748147.1"/>
    <property type="molecule type" value="Genomic_DNA"/>
</dbReference>
<dbReference type="Pfam" id="PF08323">
    <property type="entry name" value="Glyco_transf_5"/>
    <property type="match status" value="1"/>
</dbReference>
<evidence type="ECO:0000313" key="10">
    <source>
        <dbReference type="EMBL" id="MCU6748147.1"/>
    </source>
</evidence>
<evidence type="ECO:0000256" key="3">
    <source>
        <dbReference type="ARBA" id="ARBA00010281"/>
    </source>
</evidence>